<dbReference type="InterPro" id="IPR041881">
    <property type="entry name" value="PqqD_sf"/>
</dbReference>
<dbReference type="Proteomes" id="UP000614460">
    <property type="component" value="Unassembled WGS sequence"/>
</dbReference>
<proteinExistence type="predicted"/>
<dbReference type="Pfam" id="PF05402">
    <property type="entry name" value="PqqD"/>
    <property type="match status" value="1"/>
</dbReference>
<evidence type="ECO:0000313" key="2">
    <source>
        <dbReference type="Proteomes" id="UP000614460"/>
    </source>
</evidence>
<dbReference type="EMBL" id="BMKM01000003">
    <property type="protein sequence ID" value="GGE18910.1"/>
    <property type="molecule type" value="Genomic_DNA"/>
</dbReference>
<reference evidence="1" key="1">
    <citation type="journal article" date="2014" name="Int. J. Syst. Evol. Microbiol.">
        <title>Complete genome sequence of Corynebacterium casei LMG S-19264T (=DSM 44701T), isolated from a smear-ripened cheese.</title>
        <authorList>
            <consortium name="US DOE Joint Genome Institute (JGI-PGF)"/>
            <person name="Walter F."/>
            <person name="Albersmeier A."/>
            <person name="Kalinowski J."/>
            <person name="Ruckert C."/>
        </authorList>
    </citation>
    <scope>NUCLEOTIDE SEQUENCE</scope>
    <source>
        <strain evidence="1">CGMCC 1.15966</strain>
    </source>
</reference>
<name>A0A8H9FYU4_9SPHI</name>
<dbReference type="RefSeq" id="WP_094256703.1">
    <property type="nucleotide sequence ID" value="NZ_BMKM01000003.1"/>
</dbReference>
<reference evidence="1" key="2">
    <citation type="submission" date="2020-09" db="EMBL/GenBank/DDBJ databases">
        <authorList>
            <person name="Sun Q."/>
            <person name="Zhou Y."/>
        </authorList>
    </citation>
    <scope>NUCLEOTIDE SEQUENCE</scope>
    <source>
        <strain evidence="1">CGMCC 1.15966</strain>
    </source>
</reference>
<organism evidence="1 2">
    <name type="scientific">Sphingobacterium cellulitidis</name>
    <dbReference type="NCBI Taxonomy" id="1768011"/>
    <lineage>
        <taxon>Bacteria</taxon>
        <taxon>Pseudomonadati</taxon>
        <taxon>Bacteroidota</taxon>
        <taxon>Sphingobacteriia</taxon>
        <taxon>Sphingobacteriales</taxon>
        <taxon>Sphingobacteriaceae</taxon>
        <taxon>Sphingobacterium</taxon>
    </lineage>
</organism>
<dbReference type="AlphaFoldDB" id="A0A8H9FYU4"/>
<dbReference type="InterPro" id="IPR008792">
    <property type="entry name" value="PQQD"/>
</dbReference>
<keyword evidence="2" id="KW-1185">Reference proteome</keyword>
<gene>
    <name evidence="1" type="ORF">GCM10011516_15730</name>
</gene>
<accession>A0A8H9FYU4</accession>
<evidence type="ECO:0000313" key="1">
    <source>
        <dbReference type="EMBL" id="GGE18910.1"/>
    </source>
</evidence>
<evidence type="ECO:0008006" key="3">
    <source>
        <dbReference type="Google" id="ProtNLM"/>
    </source>
</evidence>
<comment type="caution">
    <text evidence="1">The sequence shown here is derived from an EMBL/GenBank/DDBJ whole genome shotgun (WGS) entry which is preliminary data.</text>
</comment>
<protein>
    <recommendedName>
        <fullName evidence="3">PqqD family protein</fullName>
    </recommendedName>
</protein>
<sequence length="89" mass="10188">MKLRKDLQLRKLGGDFVIIDPGQEMLDMSKVFTLNETAAFLWEELQNKEFDEETVSQLLLENFEVEEELAKQDAKKLVQVFVKGGLIAG</sequence>
<dbReference type="Gene3D" id="1.10.10.1150">
    <property type="entry name" value="Coenzyme PQQ synthesis protein D (PqqD)"/>
    <property type="match status" value="1"/>
</dbReference>